<sequence>MKRRQFIKLLAASGFGAALPVAAVKANAAPGAGNYRYFVAIAADGGWDSTCLFDPKGKANEINKVALDNSLKTPEGLQWSAVPDVKDKAIIENQYRQFFTRYGNRITAIRGVDSLTSSHLLGAKSVWSGNFGTNPSIAALHSAVHGRNLPLPYITFGGHYGGSDYTADLGVEKARLGGGGLLKLMGNPGGSQESGLYGMIKNAHQDRLSRQIMEENGLDYRLSSRSKGLDNLLNYRLSENRFEQLHDNLAQLEGVPDFKGDWNSGRMQHFKLQARLTAASFATGTSNAASLSQWGFDTHGNNNDQYPALGNLLEGIHYLIEALTFFGIADQTVIMVASDIGRRALHNGSGGKDHHNVTGQMIIHPEGSGSGGKYFGETTDRYEQVKLNLETGKADRNGTNLTIRHTLYGMREYLGLNDSEQAKRFPLGENLIMPNLFS</sequence>
<dbReference type="InterPro" id="IPR010869">
    <property type="entry name" value="DUF1501"/>
</dbReference>
<comment type="caution">
    <text evidence="2">The sequence shown here is derived from an EMBL/GenBank/DDBJ whole genome shotgun (WGS) entry which is preliminary data.</text>
</comment>
<proteinExistence type="predicted"/>
<evidence type="ECO:0000313" key="3">
    <source>
        <dbReference type="Proteomes" id="UP001156870"/>
    </source>
</evidence>
<dbReference type="AlphaFoldDB" id="A0AA37T6M7"/>
<accession>A0AA37T6M7</accession>
<reference evidence="2 3" key="1">
    <citation type="journal article" date="2014" name="Int. J. Syst. Evol. Microbiol.">
        <title>Complete genome sequence of Corynebacterium casei LMG S-19264T (=DSM 44701T), isolated from a smear-ripened cheese.</title>
        <authorList>
            <consortium name="US DOE Joint Genome Institute (JGI-PGF)"/>
            <person name="Walter F."/>
            <person name="Albersmeier A."/>
            <person name="Kalinowski J."/>
            <person name="Ruckert C."/>
        </authorList>
    </citation>
    <scope>NUCLEOTIDE SEQUENCE [LARGE SCALE GENOMIC DNA]</scope>
    <source>
        <strain evidence="2 3">NBRC 110095</strain>
    </source>
</reference>
<dbReference type="RefSeq" id="WP_232594230.1">
    <property type="nucleotide sequence ID" value="NZ_BSPD01000033.1"/>
</dbReference>
<evidence type="ECO:0000256" key="1">
    <source>
        <dbReference type="SAM" id="SignalP"/>
    </source>
</evidence>
<organism evidence="2 3">
    <name type="scientific">Marinibactrum halimedae</name>
    <dbReference type="NCBI Taxonomy" id="1444977"/>
    <lineage>
        <taxon>Bacteria</taxon>
        <taxon>Pseudomonadati</taxon>
        <taxon>Pseudomonadota</taxon>
        <taxon>Gammaproteobacteria</taxon>
        <taxon>Cellvibrionales</taxon>
        <taxon>Cellvibrionaceae</taxon>
        <taxon>Marinibactrum</taxon>
    </lineage>
</organism>
<dbReference type="Pfam" id="PF07394">
    <property type="entry name" value="DUF1501"/>
    <property type="match status" value="1"/>
</dbReference>
<feature type="chain" id="PRO_5041422919" description="DUF1501 domain-containing protein" evidence="1">
    <location>
        <begin position="29"/>
        <end position="438"/>
    </location>
</feature>
<gene>
    <name evidence="2" type="ORF">GCM10007877_13810</name>
</gene>
<protein>
    <recommendedName>
        <fullName evidence="4">DUF1501 domain-containing protein</fullName>
    </recommendedName>
</protein>
<evidence type="ECO:0008006" key="4">
    <source>
        <dbReference type="Google" id="ProtNLM"/>
    </source>
</evidence>
<evidence type="ECO:0000313" key="2">
    <source>
        <dbReference type="EMBL" id="GLS25667.1"/>
    </source>
</evidence>
<name>A0AA37T6M7_9GAMM</name>
<keyword evidence="1" id="KW-0732">Signal</keyword>
<dbReference type="Proteomes" id="UP001156870">
    <property type="component" value="Unassembled WGS sequence"/>
</dbReference>
<feature type="signal peptide" evidence="1">
    <location>
        <begin position="1"/>
        <end position="28"/>
    </location>
</feature>
<dbReference type="EMBL" id="BSPD01000033">
    <property type="protein sequence ID" value="GLS25667.1"/>
    <property type="molecule type" value="Genomic_DNA"/>
</dbReference>
<keyword evidence="3" id="KW-1185">Reference proteome</keyword>